<dbReference type="Pfam" id="PF03600">
    <property type="entry name" value="CitMHS"/>
    <property type="match status" value="1"/>
</dbReference>
<evidence type="ECO:0000256" key="1">
    <source>
        <dbReference type="ARBA" id="ARBA00004141"/>
    </source>
</evidence>
<keyword evidence="4" id="KW-0677">Repeat</keyword>
<feature type="transmembrane region" description="Helical" evidence="7">
    <location>
        <begin position="418"/>
        <end position="451"/>
    </location>
</feature>
<feature type="domain" description="RCK C-terminal" evidence="8">
    <location>
        <begin position="310"/>
        <end position="395"/>
    </location>
</feature>
<feature type="transmembrane region" description="Helical" evidence="7">
    <location>
        <begin position="463"/>
        <end position="480"/>
    </location>
</feature>
<feature type="transmembrane region" description="Helical" evidence="7">
    <location>
        <begin position="177"/>
        <end position="197"/>
    </location>
</feature>
<evidence type="ECO:0000313" key="10">
    <source>
        <dbReference type="Proteomes" id="UP001220964"/>
    </source>
</evidence>
<dbReference type="EMBL" id="JARGYC010000083">
    <property type="protein sequence ID" value="MDF0603255.1"/>
    <property type="molecule type" value="Genomic_DNA"/>
</dbReference>
<protein>
    <submittedName>
        <fullName evidence="9">SLC13 family permease</fullName>
    </submittedName>
</protein>
<evidence type="ECO:0000256" key="6">
    <source>
        <dbReference type="ARBA" id="ARBA00023136"/>
    </source>
</evidence>
<dbReference type="InterPro" id="IPR036721">
    <property type="entry name" value="RCK_C_sf"/>
</dbReference>
<dbReference type="RefSeq" id="WP_275569378.1">
    <property type="nucleotide sequence ID" value="NZ_JARGYC010000083.1"/>
</dbReference>
<feature type="transmembrane region" description="Helical" evidence="7">
    <location>
        <begin position="583"/>
        <end position="604"/>
    </location>
</feature>
<comment type="subcellular location">
    <subcellularLocation>
        <location evidence="1">Membrane</location>
        <topology evidence="1">Multi-pass membrane protein</topology>
    </subcellularLocation>
</comment>
<feature type="transmembrane region" description="Helical" evidence="7">
    <location>
        <begin position="138"/>
        <end position="157"/>
    </location>
</feature>
<dbReference type="AlphaFoldDB" id="A0AAE3NYG2"/>
<keyword evidence="3 7" id="KW-0812">Transmembrane</keyword>
<dbReference type="PANTHER" id="PTHR43652">
    <property type="entry name" value="BASIC AMINO ACID ANTIPORTER YFCC-RELATED"/>
    <property type="match status" value="1"/>
</dbReference>
<dbReference type="SUPFAM" id="SSF116726">
    <property type="entry name" value="TrkA C-terminal domain-like"/>
    <property type="match status" value="2"/>
</dbReference>
<dbReference type="Pfam" id="PF02080">
    <property type="entry name" value="TrkA_C"/>
    <property type="match status" value="2"/>
</dbReference>
<dbReference type="InterPro" id="IPR051679">
    <property type="entry name" value="DASS-Related_Transporters"/>
</dbReference>
<feature type="transmembrane region" description="Helical" evidence="7">
    <location>
        <begin position="492"/>
        <end position="515"/>
    </location>
</feature>
<feature type="transmembrane region" description="Helical" evidence="7">
    <location>
        <begin position="5"/>
        <end position="22"/>
    </location>
</feature>
<feature type="transmembrane region" description="Helical" evidence="7">
    <location>
        <begin position="546"/>
        <end position="563"/>
    </location>
</feature>
<keyword evidence="5 7" id="KW-1133">Transmembrane helix</keyword>
<accession>A0AAE3NYG2</accession>
<dbReference type="GO" id="GO:0006813">
    <property type="term" value="P:potassium ion transport"/>
    <property type="evidence" value="ECO:0007669"/>
    <property type="project" value="InterPro"/>
</dbReference>
<gene>
    <name evidence="9" type="ORF">P1J78_21175</name>
</gene>
<proteinExistence type="predicted"/>
<evidence type="ECO:0000256" key="7">
    <source>
        <dbReference type="SAM" id="Phobius"/>
    </source>
</evidence>
<dbReference type="PROSITE" id="PS51202">
    <property type="entry name" value="RCK_C"/>
    <property type="match status" value="2"/>
</dbReference>
<evidence type="ECO:0000313" key="9">
    <source>
        <dbReference type="EMBL" id="MDF0603255.1"/>
    </source>
</evidence>
<reference evidence="9" key="1">
    <citation type="submission" date="2023-03" db="EMBL/GenBank/DDBJ databases">
        <title>Multiphase analysis and comparison of six strains from genera Psychromarinibacter, Lutimaribacter, and Maritimibacter, including a novel species: Psychromarinibacter sediminicola sp. nov.</title>
        <authorList>
            <person name="Wang Y.-H."/>
            <person name="Ye M.-Q."/>
            <person name="Du Z.-J."/>
        </authorList>
    </citation>
    <scope>NUCLEOTIDE SEQUENCE</scope>
    <source>
        <strain evidence="9">C21-152</strain>
    </source>
</reference>
<dbReference type="InterPro" id="IPR006037">
    <property type="entry name" value="RCK_C"/>
</dbReference>
<dbReference type="GO" id="GO:0008324">
    <property type="term" value="F:monoatomic cation transmembrane transporter activity"/>
    <property type="evidence" value="ECO:0007669"/>
    <property type="project" value="InterPro"/>
</dbReference>
<feature type="transmembrane region" description="Helical" evidence="7">
    <location>
        <begin position="28"/>
        <end position="45"/>
    </location>
</feature>
<name>A0AAE3NYG2_9RHOB</name>
<evidence type="ECO:0000256" key="4">
    <source>
        <dbReference type="ARBA" id="ARBA00022737"/>
    </source>
</evidence>
<evidence type="ECO:0000256" key="2">
    <source>
        <dbReference type="ARBA" id="ARBA00022448"/>
    </source>
</evidence>
<feature type="transmembrane region" description="Helical" evidence="7">
    <location>
        <begin position="50"/>
        <end position="69"/>
    </location>
</feature>
<keyword evidence="10" id="KW-1185">Reference proteome</keyword>
<evidence type="ECO:0000259" key="8">
    <source>
        <dbReference type="PROSITE" id="PS51202"/>
    </source>
</evidence>
<feature type="transmembrane region" description="Helical" evidence="7">
    <location>
        <begin position="102"/>
        <end position="126"/>
    </location>
</feature>
<dbReference type="Proteomes" id="UP001220964">
    <property type="component" value="Unassembled WGS sequence"/>
</dbReference>
<sequence>MTVEIAIVLTVLVVAFLLFVSGALKPDLIAMLVLVLVSLVMSTVIDPAEAFAGFSSFAVIAIAGLMVIGEGLEKTGVVKWVAQQLAGIIRRDYNRLLFANTVVPGVLSGFVNIVAAASFFVPVILRLCKQMEVPQSKILLPMACTALLGANLTLIGASHNLVVDSLLAAETGAGFGFFEFTIVGAVLVAAAVIYIFVIGQRLLPGERTAPDPNEVPETVDLAEVYGLEHRLFELWVAPAEDEAAETKISSFGVEEAGLGLIALVRGSEQLIRPDADTVLEDNDTLLVLGRQEAAERFAESHHAITFMGPPEVQKDNPVSTAELAEAVVPPRSPAVGKRIRDLHLPQDYGMSVIAYYRRDRPYRTNVLDAELQEGDSLLVYGPREKMREFEPEKELLIYFKPGEADVSTKLKRKAPVAAAILLAVILGAALGFMPIAAMAIAGAVAMVLVGIVPLAEVYRVIDWRTLVLIGGMYPLGIALNSTGAADLIGETLISAIGGFGPLAVLGGVAVLAMVLTQPMHNAAVAIIMTPIALNAADLMRSDPRPFAVAVIVACSASFLMPYGHPAPLLVEKPGGYRGGDYLAFGAGLSLIVLVVIVALVPLLWPL</sequence>
<evidence type="ECO:0000256" key="5">
    <source>
        <dbReference type="ARBA" id="ARBA00022989"/>
    </source>
</evidence>
<keyword evidence="6 7" id="KW-0472">Membrane</keyword>
<feature type="domain" description="RCK C-terminal" evidence="8">
    <location>
        <begin position="219"/>
        <end position="303"/>
    </location>
</feature>
<evidence type="ECO:0000256" key="3">
    <source>
        <dbReference type="ARBA" id="ARBA00022692"/>
    </source>
</evidence>
<dbReference type="GO" id="GO:0005886">
    <property type="term" value="C:plasma membrane"/>
    <property type="evidence" value="ECO:0007669"/>
    <property type="project" value="TreeGrafter"/>
</dbReference>
<dbReference type="PANTHER" id="PTHR43652:SF2">
    <property type="entry name" value="BASIC AMINO ACID ANTIPORTER YFCC-RELATED"/>
    <property type="match status" value="1"/>
</dbReference>
<comment type="caution">
    <text evidence="9">The sequence shown here is derived from an EMBL/GenBank/DDBJ whole genome shotgun (WGS) entry which is preliminary data.</text>
</comment>
<organism evidence="9 10">
    <name type="scientific">Psychromarinibacter sediminicola</name>
    <dbReference type="NCBI Taxonomy" id="3033385"/>
    <lineage>
        <taxon>Bacteria</taxon>
        <taxon>Pseudomonadati</taxon>
        <taxon>Pseudomonadota</taxon>
        <taxon>Alphaproteobacteria</taxon>
        <taxon>Rhodobacterales</taxon>
        <taxon>Paracoccaceae</taxon>
        <taxon>Psychromarinibacter</taxon>
    </lineage>
</organism>
<dbReference type="InterPro" id="IPR004680">
    <property type="entry name" value="Cit_transptr-like_dom"/>
</dbReference>
<keyword evidence="2" id="KW-0813">Transport</keyword>
<dbReference type="Gene3D" id="3.30.70.1450">
    <property type="entry name" value="Regulator of K+ conductance, C-terminal domain"/>
    <property type="match status" value="2"/>
</dbReference>